<organism evidence="1 2">
    <name type="scientific">Ceraceosorus bombacis</name>
    <dbReference type="NCBI Taxonomy" id="401625"/>
    <lineage>
        <taxon>Eukaryota</taxon>
        <taxon>Fungi</taxon>
        <taxon>Dikarya</taxon>
        <taxon>Basidiomycota</taxon>
        <taxon>Ustilaginomycotina</taxon>
        <taxon>Exobasidiomycetes</taxon>
        <taxon>Ceraceosorales</taxon>
        <taxon>Ceraceosoraceae</taxon>
        <taxon>Ceraceosorus</taxon>
    </lineage>
</organism>
<accession>A0A0P1BRD5</accession>
<evidence type="ECO:0000313" key="1">
    <source>
        <dbReference type="EMBL" id="CEH18454.1"/>
    </source>
</evidence>
<keyword evidence="2" id="KW-1185">Reference proteome</keyword>
<sequence length="143" mass="15689">MYNIGNSVEWMHHGIDWRGGGNLAAKPHCPNPQRAAGAAISGADPKDQEIHLNGAMDMLTAAIYLAHGKDQSTMTDKERLIIINGFLPPVSPKDQAHYFDVNNSTLPPHIKLNGWGSREYHMLLSNNIIPLTVCMAASCFVQQ</sequence>
<dbReference type="AlphaFoldDB" id="A0A0P1BRD5"/>
<dbReference type="EMBL" id="CCYA01000270">
    <property type="protein sequence ID" value="CEH18454.1"/>
    <property type="molecule type" value="Genomic_DNA"/>
</dbReference>
<proteinExistence type="predicted"/>
<protein>
    <submittedName>
        <fullName evidence="1">Uncharacterized protein</fullName>
    </submittedName>
</protein>
<name>A0A0P1BRD5_9BASI</name>
<evidence type="ECO:0000313" key="2">
    <source>
        <dbReference type="Proteomes" id="UP000054845"/>
    </source>
</evidence>
<dbReference type="Proteomes" id="UP000054845">
    <property type="component" value="Unassembled WGS sequence"/>
</dbReference>
<reference evidence="1 2" key="1">
    <citation type="submission" date="2014-09" db="EMBL/GenBank/DDBJ databases">
        <authorList>
            <person name="Magalhaes I.L.F."/>
            <person name="Oliveira U."/>
            <person name="Santos F.R."/>
            <person name="Vidigal T.H.D.A."/>
            <person name="Brescovit A.D."/>
            <person name="Santos A.J."/>
        </authorList>
    </citation>
    <scope>NUCLEOTIDE SEQUENCE [LARGE SCALE GENOMIC DNA]</scope>
</reference>